<evidence type="ECO:0000256" key="9">
    <source>
        <dbReference type="SAM" id="Phobius"/>
    </source>
</evidence>
<feature type="transmembrane region" description="Helical" evidence="9">
    <location>
        <begin position="89"/>
        <end position="107"/>
    </location>
</feature>
<feature type="transmembrane region" description="Helical" evidence="9">
    <location>
        <begin position="231"/>
        <end position="253"/>
    </location>
</feature>
<organism evidence="11 12">
    <name type="scientific">Dreissena polymorpha</name>
    <name type="common">Zebra mussel</name>
    <name type="synonym">Mytilus polymorpha</name>
    <dbReference type="NCBI Taxonomy" id="45954"/>
    <lineage>
        <taxon>Eukaryota</taxon>
        <taxon>Metazoa</taxon>
        <taxon>Spiralia</taxon>
        <taxon>Lophotrochozoa</taxon>
        <taxon>Mollusca</taxon>
        <taxon>Bivalvia</taxon>
        <taxon>Autobranchia</taxon>
        <taxon>Heteroconchia</taxon>
        <taxon>Euheterodonta</taxon>
        <taxon>Imparidentia</taxon>
        <taxon>Neoheterodontei</taxon>
        <taxon>Myida</taxon>
        <taxon>Dreissenoidea</taxon>
        <taxon>Dreissenidae</taxon>
        <taxon>Dreissena</taxon>
    </lineage>
</organism>
<feature type="transmembrane region" description="Helical" evidence="9">
    <location>
        <begin position="549"/>
        <end position="571"/>
    </location>
</feature>
<keyword evidence="4 8" id="KW-0297">G-protein coupled receptor</keyword>
<comment type="similarity">
    <text evidence="8">Belongs to the G-protein coupled receptor 1 family.</text>
</comment>
<evidence type="ECO:0000256" key="7">
    <source>
        <dbReference type="ARBA" id="ARBA00023224"/>
    </source>
</evidence>
<evidence type="ECO:0000313" key="12">
    <source>
        <dbReference type="Proteomes" id="UP000828390"/>
    </source>
</evidence>
<evidence type="ECO:0000256" key="6">
    <source>
        <dbReference type="ARBA" id="ARBA00023170"/>
    </source>
</evidence>
<comment type="subcellular location">
    <subcellularLocation>
        <location evidence="1">Membrane</location>
        <topology evidence="1">Multi-pass membrane protein</topology>
    </subcellularLocation>
</comment>
<dbReference type="PANTHER" id="PTHR24238:SF47">
    <property type="entry name" value="ECDYSTEROIDS_DOPAMINE RECEPTOR-RELATED"/>
    <property type="match status" value="1"/>
</dbReference>
<dbReference type="PANTHER" id="PTHR24238">
    <property type="entry name" value="G-PROTEIN COUPLED RECEPTOR"/>
    <property type="match status" value="1"/>
</dbReference>
<keyword evidence="7 8" id="KW-0807">Transducer</keyword>
<dbReference type="InterPro" id="IPR017452">
    <property type="entry name" value="GPCR_Rhodpsn_7TM"/>
</dbReference>
<dbReference type="Proteomes" id="UP000828390">
    <property type="component" value="Unassembled WGS sequence"/>
</dbReference>
<dbReference type="OrthoDB" id="10053542at2759"/>
<sequence>MQTGDNLTNAVTMSLTEIPDNLLRNETLLGGQQGVITSGPLFQREHDRMMEIFIFPFVFLVIYLVVGVIGNTIVIYIFSAKWKLTKTTIFILTLAGVDLMSCLINMPTEAAILWNPISFDHDVMCKISRYTTFIASASSSFVLVAISVDRYLMVCRPFLGRGLGIKYAKKSCIIADLLGIITTWPSLIFYGTYTYNVVESDHVTGANFTIETKTCLISNFYVEHDKLPAGFYFFLFGGHVIMFVILAMLYMLIGRKLYMSATRAIISEDKRHRMKFFGLSMMSAITGSVPSSPAGDGREMSSIGSRISRAVSLDNIHRLDFSPRAVNGRISTETMFSVLSNLSNGKDSHQIQTGSKPEAYFDRMKLKDAKDEHQNKNNATNAEINVTDNSRCVSTSAHDYVTNPPVITVSNNSSESVRCPSPVKKPSDELRLDIETTAKAGRGALSNDRLSSGSSGTFCLTPMTPITPESVRSILYRSQSVESRARLNRLIADELQHSQVKEVSLKSNTRMLRMVTIAFVVSFLPYLIIVTLRHSNPNIPNHLNKSEQIVYHVFTRLYFINSMINPFIYGFMNVKFRAKLKELFCLFCTRHKLRVPIKV</sequence>
<gene>
    <name evidence="11" type="ORF">DPMN_002525</name>
</gene>
<dbReference type="InterPro" id="IPR000276">
    <property type="entry name" value="GPCR_Rhodpsn"/>
</dbReference>
<reference evidence="11" key="2">
    <citation type="submission" date="2020-11" db="EMBL/GenBank/DDBJ databases">
        <authorList>
            <person name="McCartney M.A."/>
            <person name="Auch B."/>
            <person name="Kono T."/>
            <person name="Mallez S."/>
            <person name="Becker A."/>
            <person name="Gohl D.M."/>
            <person name="Silverstein K.A.T."/>
            <person name="Koren S."/>
            <person name="Bechman K.B."/>
            <person name="Herman A."/>
            <person name="Abrahante J.E."/>
            <person name="Garbe J."/>
        </authorList>
    </citation>
    <scope>NUCLEOTIDE SEQUENCE</scope>
    <source>
        <strain evidence="11">Duluth1</strain>
        <tissue evidence="11">Whole animal</tissue>
    </source>
</reference>
<comment type="caution">
    <text evidence="11">The sequence shown here is derived from an EMBL/GenBank/DDBJ whole genome shotgun (WGS) entry which is preliminary data.</text>
</comment>
<dbReference type="PROSITE" id="PS50262">
    <property type="entry name" value="G_PROTEIN_RECEP_F1_2"/>
    <property type="match status" value="1"/>
</dbReference>
<keyword evidence="6 8" id="KW-0675">Receptor</keyword>
<dbReference type="PROSITE" id="PS00237">
    <property type="entry name" value="G_PROTEIN_RECEP_F1_1"/>
    <property type="match status" value="1"/>
</dbReference>
<dbReference type="PRINTS" id="PR00237">
    <property type="entry name" value="GPCRRHODOPSN"/>
</dbReference>
<evidence type="ECO:0000256" key="3">
    <source>
        <dbReference type="ARBA" id="ARBA00022989"/>
    </source>
</evidence>
<evidence type="ECO:0000256" key="2">
    <source>
        <dbReference type="ARBA" id="ARBA00022692"/>
    </source>
</evidence>
<feature type="transmembrane region" description="Helical" evidence="9">
    <location>
        <begin position="52"/>
        <end position="77"/>
    </location>
</feature>
<keyword evidence="5 9" id="KW-0472">Membrane</keyword>
<evidence type="ECO:0000256" key="4">
    <source>
        <dbReference type="ARBA" id="ARBA00023040"/>
    </source>
</evidence>
<evidence type="ECO:0000256" key="8">
    <source>
        <dbReference type="RuleBase" id="RU000688"/>
    </source>
</evidence>
<evidence type="ECO:0000256" key="1">
    <source>
        <dbReference type="ARBA" id="ARBA00004141"/>
    </source>
</evidence>
<feature type="transmembrane region" description="Helical" evidence="9">
    <location>
        <begin position="511"/>
        <end position="529"/>
    </location>
</feature>
<reference evidence="11" key="1">
    <citation type="journal article" date="2019" name="bioRxiv">
        <title>The Genome of the Zebra Mussel, Dreissena polymorpha: A Resource for Invasive Species Research.</title>
        <authorList>
            <person name="McCartney M.A."/>
            <person name="Auch B."/>
            <person name="Kono T."/>
            <person name="Mallez S."/>
            <person name="Zhang Y."/>
            <person name="Obille A."/>
            <person name="Becker A."/>
            <person name="Abrahante J.E."/>
            <person name="Garbe J."/>
            <person name="Badalamenti J.P."/>
            <person name="Herman A."/>
            <person name="Mangelson H."/>
            <person name="Liachko I."/>
            <person name="Sullivan S."/>
            <person name="Sone E.D."/>
            <person name="Koren S."/>
            <person name="Silverstein K.A.T."/>
            <person name="Beckman K.B."/>
            <person name="Gohl D.M."/>
        </authorList>
    </citation>
    <scope>NUCLEOTIDE SEQUENCE</scope>
    <source>
        <strain evidence="11">Duluth1</strain>
        <tissue evidence="11">Whole animal</tissue>
    </source>
</reference>
<keyword evidence="12" id="KW-1185">Reference proteome</keyword>
<feature type="domain" description="G-protein coupled receptors family 1 profile" evidence="10">
    <location>
        <begin position="70"/>
        <end position="569"/>
    </location>
</feature>
<dbReference type="Pfam" id="PF00001">
    <property type="entry name" value="7tm_1"/>
    <property type="match status" value="1"/>
</dbReference>
<dbReference type="GO" id="GO:0016020">
    <property type="term" value="C:membrane"/>
    <property type="evidence" value="ECO:0007669"/>
    <property type="project" value="UniProtKB-SubCell"/>
</dbReference>
<feature type="transmembrane region" description="Helical" evidence="9">
    <location>
        <begin position="127"/>
        <end position="152"/>
    </location>
</feature>
<dbReference type="GO" id="GO:0004930">
    <property type="term" value="F:G protein-coupled receptor activity"/>
    <property type="evidence" value="ECO:0007669"/>
    <property type="project" value="UniProtKB-KW"/>
</dbReference>
<feature type="transmembrane region" description="Helical" evidence="9">
    <location>
        <begin position="173"/>
        <end position="193"/>
    </location>
</feature>
<protein>
    <recommendedName>
        <fullName evidence="10">G-protein coupled receptors family 1 profile domain-containing protein</fullName>
    </recommendedName>
</protein>
<proteinExistence type="inferred from homology"/>
<evidence type="ECO:0000256" key="5">
    <source>
        <dbReference type="ARBA" id="ARBA00023136"/>
    </source>
</evidence>
<keyword evidence="2 8" id="KW-0812">Transmembrane</keyword>
<name>A0A9D4MK92_DREPO</name>
<dbReference type="EMBL" id="JAIWYP010000001">
    <property type="protein sequence ID" value="KAH3878628.1"/>
    <property type="molecule type" value="Genomic_DNA"/>
</dbReference>
<dbReference type="SUPFAM" id="SSF81321">
    <property type="entry name" value="Family A G protein-coupled receptor-like"/>
    <property type="match status" value="1"/>
</dbReference>
<dbReference type="Gene3D" id="1.20.1070.10">
    <property type="entry name" value="Rhodopsin 7-helix transmembrane proteins"/>
    <property type="match status" value="2"/>
</dbReference>
<evidence type="ECO:0000259" key="10">
    <source>
        <dbReference type="PROSITE" id="PS50262"/>
    </source>
</evidence>
<dbReference type="CDD" id="cd00637">
    <property type="entry name" value="7tm_classA_rhodopsin-like"/>
    <property type="match status" value="2"/>
</dbReference>
<keyword evidence="3 9" id="KW-1133">Transmembrane helix</keyword>
<evidence type="ECO:0000313" key="11">
    <source>
        <dbReference type="EMBL" id="KAH3878628.1"/>
    </source>
</evidence>
<dbReference type="AlphaFoldDB" id="A0A9D4MK92"/>
<accession>A0A9D4MK92</accession>